<evidence type="ECO:0000256" key="3">
    <source>
        <dbReference type="ARBA" id="ARBA00022801"/>
    </source>
</evidence>
<evidence type="ECO:0000256" key="6">
    <source>
        <dbReference type="ARBA" id="ARBA00023125"/>
    </source>
</evidence>
<dbReference type="Pfam" id="PF00270">
    <property type="entry name" value="DEAD"/>
    <property type="match status" value="1"/>
</dbReference>
<dbReference type="PROSITE" id="PS51192">
    <property type="entry name" value="HELICASE_ATP_BIND_1"/>
    <property type="match status" value="1"/>
</dbReference>
<dbReference type="InterPro" id="IPR027417">
    <property type="entry name" value="P-loop_NTPase"/>
</dbReference>
<evidence type="ECO:0000256" key="4">
    <source>
        <dbReference type="ARBA" id="ARBA00022806"/>
    </source>
</evidence>
<evidence type="ECO:0000259" key="11">
    <source>
        <dbReference type="PROSITE" id="PS51194"/>
    </source>
</evidence>
<dbReference type="SUPFAM" id="SSF52540">
    <property type="entry name" value="P-loop containing nucleoside triphosphate hydrolases"/>
    <property type="match status" value="1"/>
</dbReference>
<evidence type="ECO:0000256" key="2">
    <source>
        <dbReference type="ARBA" id="ARBA00022763"/>
    </source>
</evidence>
<accession>A0A5E7L3R4</accession>
<evidence type="ECO:0000256" key="5">
    <source>
        <dbReference type="ARBA" id="ARBA00022840"/>
    </source>
</evidence>
<keyword evidence="3" id="KW-0378">Hydrolase</keyword>
<name>A0A5E7L3R4_PSEFL</name>
<dbReference type="Proteomes" id="UP000375525">
    <property type="component" value="Unassembled WGS sequence"/>
</dbReference>
<comment type="similarity">
    <text evidence="9">Belongs to the Lhr helicase family. Lhr-Core subfamily.</text>
</comment>
<dbReference type="InterPro" id="IPR052511">
    <property type="entry name" value="ATP-dep_Helicase"/>
</dbReference>
<dbReference type="InterPro" id="IPR013701">
    <property type="entry name" value="Lhr-like_DEAD/DEAH_assoc"/>
</dbReference>
<evidence type="ECO:0008006" key="14">
    <source>
        <dbReference type="Google" id="ProtNLM"/>
    </source>
</evidence>
<proteinExistence type="inferred from homology"/>
<dbReference type="InterPro" id="IPR011545">
    <property type="entry name" value="DEAD/DEAH_box_helicase_dom"/>
</dbReference>
<keyword evidence="4" id="KW-0347">Helicase</keyword>
<dbReference type="GO" id="GO:0006281">
    <property type="term" value="P:DNA repair"/>
    <property type="evidence" value="ECO:0007669"/>
    <property type="project" value="UniProtKB-KW"/>
</dbReference>
<keyword evidence="6" id="KW-0238">DNA-binding</keyword>
<dbReference type="SMART" id="SM00490">
    <property type="entry name" value="HELICc"/>
    <property type="match status" value="1"/>
</dbReference>
<dbReference type="SMART" id="SM00487">
    <property type="entry name" value="DEXDc"/>
    <property type="match status" value="1"/>
</dbReference>
<dbReference type="GO" id="GO:0005524">
    <property type="term" value="F:ATP binding"/>
    <property type="evidence" value="ECO:0007669"/>
    <property type="project" value="UniProtKB-KW"/>
</dbReference>
<dbReference type="CDD" id="cd18796">
    <property type="entry name" value="SF2_C_LHR"/>
    <property type="match status" value="1"/>
</dbReference>
<keyword evidence="1" id="KW-0547">Nucleotide-binding</keyword>
<dbReference type="EMBL" id="CABVIH010000014">
    <property type="protein sequence ID" value="VVP06497.1"/>
    <property type="molecule type" value="Genomic_DNA"/>
</dbReference>
<dbReference type="PANTHER" id="PTHR47962:SF3">
    <property type="entry name" value="LARGE ATP-DEPENDENT HELICASE-RELATED PROTEIN"/>
    <property type="match status" value="1"/>
</dbReference>
<dbReference type="RefSeq" id="WP_150780425.1">
    <property type="nucleotide sequence ID" value="NZ_CABVIH010000014.1"/>
</dbReference>
<dbReference type="Pfam" id="PF08494">
    <property type="entry name" value="DEAD_assoc"/>
    <property type="match status" value="1"/>
</dbReference>
<dbReference type="InterPro" id="IPR001650">
    <property type="entry name" value="Helicase_C-like"/>
</dbReference>
<evidence type="ECO:0000313" key="13">
    <source>
        <dbReference type="Proteomes" id="UP000375525"/>
    </source>
</evidence>
<protein>
    <recommendedName>
        <fullName evidence="14">DNA ligase-associated DEXH box helicase</fullName>
    </recommendedName>
</protein>
<feature type="domain" description="Helicase ATP-binding" evidence="10">
    <location>
        <begin position="27"/>
        <end position="201"/>
    </location>
</feature>
<dbReference type="Pfam" id="PF00271">
    <property type="entry name" value="Helicase_C"/>
    <property type="match status" value="1"/>
</dbReference>
<dbReference type="PIRSF" id="PIRSF037307">
    <property type="entry name" value="Lhr-like_helic_prd"/>
    <property type="match status" value="1"/>
</dbReference>
<dbReference type="OrthoDB" id="9815222at2"/>
<feature type="domain" description="Helicase C-terminal" evidence="11">
    <location>
        <begin position="249"/>
        <end position="411"/>
    </location>
</feature>
<gene>
    <name evidence="12" type="ORF">PS880_03094</name>
</gene>
<dbReference type="InterPro" id="IPR014001">
    <property type="entry name" value="Helicase_ATP-bd"/>
</dbReference>
<dbReference type="InterPro" id="IPR026362">
    <property type="entry name" value="DEXH_lig_assoc"/>
</dbReference>
<dbReference type="InterPro" id="IPR045628">
    <property type="entry name" value="Lhr_WH_dom"/>
</dbReference>
<evidence type="ECO:0000256" key="9">
    <source>
        <dbReference type="ARBA" id="ARBA00093467"/>
    </source>
</evidence>
<dbReference type="Pfam" id="PF19306">
    <property type="entry name" value="WHD_Lhr"/>
    <property type="match status" value="1"/>
</dbReference>
<dbReference type="InterPro" id="IPR017170">
    <property type="entry name" value="Lhr-like"/>
</dbReference>
<evidence type="ECO:0000256" key="1">
    <source>
        <dbReference type="ARBA" id="ARBA00022741"/>
    </source>
</evidence>
<evidence type="ECO:0000256" key="7">
    <source>
        <dbReference type="ARBA" id="ARBA00023204"/>
    </source>
</evidence>
<evidence type="ECO:0000313" key="12">
    <source>
        <dbReference type="EMBL" id="VVP06497.1"/>
    </source>
</evidence>
<reference evidence="12 13" key="1">
    <citation type="submission" date="2019-09" db="EMBL/GenBank/DDBJ databases">
        <authorList>
            <person name="Chandra G."/>
            <person name="Truman W A."/>
        </authorList>
    </citation>
    <scope>NUCLEOTIDE SEQUENCE [LARGE SCALE GENOMIC DNA]</scope>
    <source>
        <strain evidence="12">PS880</strain>
    </source>
</reference>
<dbReference type="Gene3D" id="3.40.50.300">
    <property type="entry name" value="P-loop containing nucleotide triphosphate hydrolases"/>
    <property type="match status" value="2"/>
</dbReference>
<evidence type="ECO:0000259" key="10">
    <source>
        <dbReference type="PROSITE" id="PS51192"/>
    </source>
</evidence>
<dbReference type="PANTHER" id="PTHR47962">
    <property type="entry name" value="ATP-DEPENDENT HELICASE LHR-RELATED-RELATED"/>
    <property type="match status" value="1"/>
</dbReference>
<dbReference type="GO" id="GO:0004386">
    <property type="term" value="F:helicase activity"/>
    <property type="evidence" value="ECO:0007669"/>
    <property type="project" value="UniProtKB-KW"/>
</dbReference>
<dbReference type="NCBIfam" id="TIGR04121">
    <property type="entry name" value="DEXH_lig_assoc"/>
    <property type="match status" value="1"/>
</dbReference>
<dbReference type="AlphaFoldDB" id="A0A5E7L3R4"/>
<dbReference type="GO" id="GO:0016887">
    <property type="term" value="F:ATP hydrolysis activity"/>
    <property type="evidence" value="ECO:0007669"/>
    <property type="project" value="TreeGrafter"/>
</dbReference>
<keyword evidence="7" id="KW-0234">DNA repair</keyword>
<keyword evidence="8" id="KW-0413">Isomerase</keyword>
<keyword evidence="5" id="KW-0067">ATP-binding</keyword>
<organism evidence="12 13">
    <name type="scientific">Pseudomonas fluorescens</name>
    <dbReference type="NCBI Taxonomy" id="294"/>
    <lineage>
        <taxon>Bacteria</taxon>
        <taxon>Pseudomonadati</taxon>
        <taxon>Pseudomonadota</taxon>
        <taxon>Gammaproteobacteria</taxon>
        <taxon>Pseudomonadales</taxon>
        <taxon>Pseudomonadaceae</taxon>
        <taxon>Pseudomonas</taxon>
    </lineage>
</organism>
<keyword evidence="2" id="KW-0227">DNA damage</keyword>
<dbReference type="PROSITE" id="PS51194">
    <property type="entry name" value="HELICASE_CTER"/>
    <property type="match status" value="1"/>
</dbReference>
<dbReference type="GO" id="GO:0003677">
    <property type="term" value="F:DNA binding"/>
    <property type="evidence" value="ECO:0007669"/>
    <property type="project" value="UniProtKB-KW"/>
</dbReference>
<evidence type="ECO:0000256" key="8">
    <source>
        <dbReference type="ARBA" id="ARBA00023235"/>
    </source>
</evidence>
<sequence>MGTSSDYAKQWFTDRGWKPFAFQKQVWAAVKRGQSGLLHASTGAGKTYAVWFAALNRFASSVTPAEPPRKRKPVAQPLTVLWITPMRALAADTARALETTLLDLPIPWSVGLRTGDTSSSERARQSRRLPTTLITTPESLTLMLARADAQTALATLRMVVVDEWHELLGNKRGVQLQLALARLRRWHPELIVWGVSATLGNQSHAQQVLIPQGGGVSVQGHTSKALQVDTLLPPAIERFPSAGHIGLKMLPQVVAELETSPSSLVFTNTRAQSEIWYQALLEARPDWAGRIALHHSSLSRDTRDWVERALKEGLLKAVVCTSSLDLGVDFLPVERVLQIGSAKGVARLMQRAGRSGHAPGRVSRVTLVPTHSLELIEAAAAQVAVAHRRIEPRESPQKPLDVLVQHLVSMALGGGFLPDQLYEEVRSAWAYRDLTLADWTWALAFVRHGGLSLTAYPDYRRVEPDEHGVWRVPDARLARRHRMSIGTIVSDASIQLKFWSKGGGGKQLGSVEEGFIARLKPGDGFLFAGRLLELVRVENMTAYVKRSAAKKAAVPRWNGGRMPLSNELAQAVIEQFSAAARGEFIGLEMQALRPLLEVQQRWSGLPTSDSLLAEALKSREGWHLFLYPFAGRQVHLGLASLLAWRVSQQQAVTFSIAVNDYGLELLSATCVDWSQILNGEFLSPDHLLEDVLASLNAGELALRRFREIARIAGLVFAGYPGAPKSTRQVQASSGLFFEVFKQYDAGNLLLAQAGEEVLRNELDIHRLEQTLERVNRLKMDLHQIKRPTPLAFPLWVERMRESMSSEKLADRIRRMVSDLEKSAATGKTG</sequence>